<keyword evidence="3 5" id="KW-0560">Oxidoreductase</keyword>
<dbReference type="Pfam" id="PF14226">
    <property type="entry name" value="DIOX_N"/>
    <property type="match status" value="1"/>
</dbReference>
<dbReference type="GO" id="GO:0046872">
    <property type="term" value="F:metal ion binding"/>
    <property type="evidence" value="ECO:0007669"/>
    <property type="project" value="UniProtKB-KW"/>
</dbReference>
<proteinExistence type="inferred from homology"/>
<accession>A0A5J9WGL1</accession>
<dbReference type="InterPro" id="IPR044861">
    <property type="entry name" value="IPNS-like_FE2OG_OXY"/>
</dbReference>
<dbReference type="GO" id="GO:0016491">
    <property type="term" value="F:oxidoreductase activity"/>
    <property type="evidence" value="ECO:0007669"/>
    <property type="project" value="UniProtKB-KW"/>
</dbReference>
<organism evidence="7 8">
    <name type="scientific">Eragrostis curvula</name>
    <name type="common">weeping love grass</name>
    <dbReference type="NCBI Taxonomy" id="38414"/>
    <lineage>
        <taxon>Eukaryota</taxon>
        <taxon>Viridiplantae</taxon>
        <taxon>Streptophyta</taxon>
        <taxon>Embryophyta</taxon>
        <taxon>Tracheophyta</taxon>
        <taxon>Spermatophyta</taxon>
        <taxon>Magnoliopsida</taxon>
        <taxon>Liliopsida</taxon>
        <taxon>Poales</taxon>
        <taxon>Poaceae</taxon>
        <taxon>PACMAD clade</taxon>
        <taxon>Chloridoideae</taxon>
        <taxon>Eragrostideae</taxon>
        <taxon>Eragrostidinae</taxon>
        <taxon>Eragrostis</taxon>
    </lineage>
</organism>
<sequence length="367" mass="41217">MCAERWWIRGTMEAPSYDKLVNRQEITDAAVSAFADSTHQIPEKYVRTDEVLDGAIVGENETYDLPVIDMARLLDPEFSALEIKRLGDACRNWGFFQLTNHGVDEAVIEQMKGNTVQFFSLPLESKKSVAVRGNGFEGFGHHYSRASDKLDWAESVILLTQPVKDRNMEMWPTNPVTFRHALDNYSVEMTSLAMQLLRFMAADLGVEKEALQGAFSGQRQSMAIHYYPPCRHPEKVIGITPHTDGLGLTLLLHVDDTPGLQIRKDGRWFPVQPLPGAFVVNIADILDMLTNGTYRSVEHRVIPDANRGRTTVVIFQEASVGGMVAPLPEFLKGGDEARYKAIQLEDYIRGNFRALADGTRFIESLRT</sequence>
<dbReference type="InterPro" id="IPR027443">
    <property type="entry name" value="IPNS-like_sf"/>
</dbReference>
<protein>
    <recommendedName>
        <fullName evidence="6">Fe2OG dioxygenase domain-containing protein</fullName>
    </recommendedName>
</protein>
<dbReference type="Gramene" id="TVU46414">
    <property type="protein sequence ID" value="TVU46414"/>
    <property type="gene ID" value="EJB05_05949"/>
</dbReference>
<dbReference type="PANTHER" id="PTHR47991">
    <property type="entry name" value="OXOGLUTARATE/IRON-DEPENDENT DIOXYGENASE"/>
    <property type="match status" value="1"/>
</dbReference>
<dbReference type="InterPro" id="IPR005123">
    <property type="entry name" value="Oxoglu/Fe-dep_dioxygenase_dom"/>
</dbReference>
<dbReference type="Proteomes" id="UP000324897">
    <property type="component" value="Chromosome 5"/>
</dbReference>
<evidence type="ECO:0000256" key="3">
    <source>
        <dbReference type="ARBA" id="ARBA00023002"/>
    </source>
</evidence>
<name>A0A5J9WGL1_9POAL</name>
<evidence type="ECO:0000256" key="2">
    <source>
        <dbReference type="ARBA" id="ARBA00022723"/>
    </source>
</evidence>
<dbReference type="OrthoDB" id="288590at2759"/>
<dbReference type="PROSITE" id="PS51471">
    <property type="entry name" value="FE2OG_OXY"/>
    <property type="match status" value="1"/>
</dbReference>
<evidence type="ECO:0000259" key="6">
    <source>
        <dbReference type="PROSITE" id="PS51471"/>
    </source>
</evidence>
<comment type="caution">
    <text evidence="7">The sequence shown here is derived from an EMBL/GenBank/DDBJ whole genome shotgun (WGS) entry which is preliminary data.</text>
</comment>
<dbReference type="Gene3D" id="2.60.120.330">
    <property type="entry name" value="B-lactam Antibiotic, Isopenicillin N Synthase, Chain"/>
    <property type="match status" value="1"/>
</dbReference>
<dbReference type="InterPro" id="IPR050295">
    <property type="entry name" value="Plant_2OG-oxidoreductases"/>
</dbReference>
<keyword evidence="2 5" id="KW-0479">Metal-binding</keyword>
<dbReference type="SUPFAM" id="SSF51197">
    <property type="entry name" value="Clavaminate synthase-like"/>
    <property type="match status" value="1"/>
</dbReference>
<evidence type="ECO:0000256" key="4">
    <source>
        <dbReference type="ARBA" id="ARBA00023004"/>
    </source>
</evidence>
<dbReference type="InterPro" id="IPR026992">
    <property type="entry name" value="DIOX_N"/>
</dbReference>
<comment type="similarity">
    <text evidence="1 5">Belongs to the iron/ascorbate-dependent oxidoreductase family.</text>
</comment>
<dbReference type="EMBL" id="RWGY01000004">
    <property type="protein sequence ID" value="TVU46414.1"/>
    <property type="molecule type" value="Genomic_DNA"/>
</dbReference>
<evidence type="ECO:0000313" key="7">
    <source>
        <dbReference type="EMBL" id="TVU46414.1"/>
    </source>
</evidence>
<evidence type="ECO:0000256" key="1">
    <source>
        <dbReference type="ARBA" id="ARBA00008056"/>
    </source>
</evidence>
<evidence type="ECO:0000256" key="5">
    <source>
        <dbReference type="RuleBase" id="RU003682"/>
    </source>
</evidence>
<dbReference type="AlphaFoldDB" id="A0A5J9WGL1"/>
<keyword evidence="4 5" id="KW-0408">Iron</keyword>
<evidence type="ECO:0000313" key="8">
    <source>
        <dbReference type="Proteomes" id="UP000324897"/>
    </source>
</evidence>
<gene>
    <name evidence="7" type="ORF">EJB05_05949</name>
</gene>
<dbReference type="Pfam" id="PF03171">
    <property type="entry name" value="2OG-FeII_Oxy"/>
    <property type="match status" value="1"/>
</dbReference>
<dbReference type="FunFam" id="2.60.120.330:FF:000046">
    <property type="entry name" value="Os09g0353700 protein"/>
    <property type="match status" value="1"/>
</dbReference>
<feature type="domain" description="Fe2OG dioxygenase" evidence="6">
    <location>
        <begin position="218"/>
        <end position="318"/>
    </location>
</feature>
<keyword evidence="8" id="KW-1185">Reference proteome</keyword>
<reference evidence="7 8" key="1">
    <citation type="journal article" date="2019" name="Sci. Rep.">
        <title>A high-quality genome of Eragrostis curvula grass provides insights into Poaceae evolution and supports new strategies to enhance forage quality.</title>
        <authorList>
            <person name="Carballo J."/>
            <person name="Santos B.A.C.M."/>
            <person name="Zappacosta D."/>
            <person name="Garbus I."/>
            <person name="Selva J.P."/>
            <person name="Gallo C.A."/>
            <person name="Diaz A."/>
            <person name="Albertini E."/>
            <person name="Caccamo M."/>
            <person name="Echenique V."/>
        </authorList>
    </citation>
    <scope>NUCLEOTIDE SEQUENCE [LARGE SCALE GENOMIC DNA]</scope>
    <source>
        <strain evidence="8">cv. Victoria</strain>
        <tissue evidence="7">Leaf</tissue>
    </source>
</reference>